<evidence type="ECO:0008006" key="9">
    <source>
        <dbReference type="Google" id="ProtNLM"/>
    </source>
</evidence>
<evidence type="ECO:0000313" key="8">
    <source>
        <dbReference type="Proteomes" id="UP000503640"/>
    </source>
</evidence>
<dbReference type="InterPro" id="IPR029753">
    <property type="entry name" value="D-isomer_DH_CS"/>
</dbReference>
<dbReference type="PROSITE" id="PS00670">
    <property type="entry name" value="D_2_HYDROXYACID_DH_2"/>
    <property type="match status" value="1"/>
</dbReference>
<dbReference type="Pfam" id="PF00389">
    <property type="entry name" value="2-Hacid_dh"/>
    <property type="match status" value="1"/>
</dbReference>
<evidence type="ECO:0000259" key="6">
    <source>
        <dbReference type="Pfam" id="PF02826"/>
    </source>
</evidence>
<dbReference type="PANTHER" id="PTHR42789">
    <property type="entry name" value="D-ISOMER SPECIFIC 2-HYDROXYACID DEHYDROGENASE FAMILY PROTEIN (AFU_ORTHOLOGUE AFUA_6G10090)"/>
    <property type="match status" value="1"/>
</dbReference>
<proteinExistence type="inferred from homology"/>
<dbReference type="InterPro" id="IPR036291">
    <property type="entry name" value="NAD(P)-bd_dom_sf"/>
</dbReference>
<dbReference type="Gene3D" id="3.40.50.720">
    <property type="entry name" value="NAD(P)-binding Rossmann-like Domain"/>
    <property type="match status" value="2"/>
</dbReference>
<dbReference type="SUPFAM" id="SSF52283">
    <property type="entry name" value="Formate/glycerate dehydrogenase catalytic domain-like"/>
    <property type="match status" value="1"/>
</dbReference>
<dbReference type="FunFam" id="3.40.50.720:FF:000203">
    <property type="entry name" value="D-3-phosphoglycerate dehydrogenase (SerA)"/>
    <property type="match status" value="1"/>
</dbReference>
<keyword evidence="3" id="KW-0520">NAD</keyword>
<protein>
    <recommendedName>
        <fullName evidence="9">D-isomer specific 2-hydroxyacid dehydrogenase NAD-binding</fullName>
    </recommendedName>
</protein>
<dbReference type="InterPro" id="IPR050857">
    <property type="entry name" value="D-2-hydroxyacid_DH"/>
</dbReference>
<dbReference type="PROSITE" id="PS00671">
    <property type="entry name" value="D_2_HYDROXYACID_DH_3"/>
    <property type="match status" value="1"/>
</dbReference>
<dbReference type="RefSeq" id="WP_176064634.1">
    <property type="nucleotide sequence ID" value="NZ_BJTG01000004.1"/>
</dbReference>
<dbReference type="Proteomes" id="UP000503640">
    <property type="component" value="Unassembled WGS sequence"/>
</dbReference>
<reference evidence="8" key="1">
    <citation type="journal article" date="2020" name="Appl. Environ. Microbiol.">
        <title>Diazotrophic Anaeromyxobacter Isolates from Soils.</title>
        <authorList>
            <person name="Masuda Y."/>
            <person name="Yamanaka H."/>
            <person name="Xu Z.X."/>
            <person name="Shiratori Y."/>
            <person name="Aono T."/>
            <person name="Amachi S."/>
            <person name="Senoo K."/>
            <person name="Itoh H."/>
        </authorList>
    </citation>
    <scope>NUCLEOTIDE SEQUENCE [LARGE SCALE GENOMIC DNA]</scope>
    <source>
        <strain evidence="8">R267</strain>
    </source>
</reference>
<dbReference type="GO" id="GO:0051287">
    <property type="term" value="F:NAD binding"/>
    <property type="evidence" value="ECO:0007669"/>
    <property type="project" value="InterPro"/>
</dbReference>
<dbReference type="GO" id="GO:0016616">
    <property type="term" value="F:oxidoreductase activity, acting on the CH-OH group of donors, NAD or NADP as acceptor"/>
    <property type="evidence" value="ECO:0007669"/>
    <property type="project" value="InterPro"/>
</dbReference>
<dbReference type="InterPro" id="IPR006139">
    <property type="entry name" value="D-isomer_2_OHA_DH_cat_dom"/>
</dbReference>
<dbReference type="CDD" id="cd12173">
    <property type="entry name" value="PGDH_4"/>
    <property type="match status" value="1"/>
</dbReference>
<evidence type="ECO:0000256" key="1">
    <source>
        <dbReference type="ARBA" id="ARBA00005854"/>
    </source>
</evidence>
<keyword evidence="2 4" id="KW-0560">Oxidoreductase</keyword>
<organism evidence="7 8">
    <name type="scientific">Anaeromyxobacter diazotrophicus</name>
    <dbReference type="NCBI Taxonomy" id="2590199"/>
    <lineage>
        <taxon>Bacteria</taxon>
        <taxon>Pseudomonadati</taxon>
        <taxon>Myxococcota</taxon>
        <taxon>Myxococcia</taxon>
        <taxon>Myxococcales</taxon>
        <taxon>Cystobacterineae</taxon>
        <taxon>Anaeromyxobacteraceae</taxon>
        <taxon>Anaeromyxobacter</taxon>
    </lineage>
</organism>
<dbReference type="EMBL" id="BJTG01000004">
    <property type="protein sequence ID" value="GEJ57151.1"/>
    <property type="molecule type" value="Genomic_DNA"/>
</dbReference>
<accession>A0A7I9VL73</accession>
<dbReference type="AlphaFoldDB" id="A0A7I9VL73"/>
<keyword evidence="8" id="KW-1185">Reference proteome</keyword>
<dbReference type="InterPro" id="IPR006140">
    <property type="entry name" value="D-isomer_DH_NAD-bd"/>
</dbReference>
<gene>
    <name evidence="7" type="ORF">AMYX_18920</name>
</gene>
<evidence type="ECO:0000256" key="4">
    <source>
        <dbReference type="RuleBase" id="RU003719"/>
    </source>
</evidence>
<comment type="similarity">
    <text evidence="1 4">Belongs to the D-isomer specific 2-hydroxyacid dehydrogenase family.</text>
</comment>
<evidence type="ECO:0000259" key="5">
    <source>
        <dbReference type="Pfam" id="PF00389"/>
    </source>
</evidence>
<dbReference type="PANTHER" id="PTHR42789:SF1">
    <property type="entry name" value="D-ISOMER SPECIFIC 2-HYDROXYACID DEHYDROGENASE FAMILY PROTEIN (AFU_ORTHOLOGUE AFUA_6G10090)"/>
    <property type="match status" value="1"/>
</dbReference>
<dbReference type="SUPFAM" id="SSF51735">
    <property type="entry name" value="NAD(P)-binding Rossmann-fold domains"/>
    <property type="match status" value="1"/>
</dbReference>
<name>A0A7I9VL73_9BACT</name>
<evidence type="ECO:0000256" key="2">
    <source>
        <dbReference type="ARBA" id="ARBA00023002"/>
    </source>
</evidence>
<feature type="domain" description="D-isomer specific 2-hydroxyacid dehydrogenase NAD-binding" evidence="6">
    <location>
        <begin position="111"/>
        <end position="283"/>
    </location>
</feature>
<evidence type="ECO:0000256" key="3">
    <source>
        <dbReference type="ARBA" id="ARBA00023027"/>
    </source>
</evidence>
<feature type="domain" description="D-isomer specific 2-hydroxyacid dehydrogenase catalytic" evidence="5">
    <location>
        <begin position="8"/>
        <end position="311"/>
    </location>
</feature>
<comment type="caution">
    <text evidence="7">The sequence shown here is derived from an EMBL/GenBank/DDBJ whole genome shotgun (WGS) entry which is preliminary data.</text>
</comment>
<sequence>MPELPRVVVTEFVAERAHQIFAGHAAVTADDGLWKDRARLEAELASAEALVVRNQTRVDAALLARAPRLRVVGRLGVGLDNIDLPACRARGIAVVVARGANAVAVAEHVLACLFAIARRVEAASRSVRAGEWDRRGFTGVELAGKTLGIVGLGDIGLRLARRAAALELEVLATSPDWPDAAAGLARRVPLDELLARSHFVSLHVPLTPATRGLIGAPQLARMRRDAWLVNTSRGEVVDEEALRAALARGAIAGAALDVRHREPTPAPDALAGLENVLLTPHVAGLTAEAQDRTAELVAEDVLRVLGGEPARYPA</sequence>
<dbReference type="Pfam" id="PF02826">
    <property type="entry name" value="2-Hacid_dh_C"/>
    <property type="match status" value="1"/>
</dbReference>
<evidence type="ECO:0000313" key="7">
    <source>
        <dbReference type="EMBL" id="GEJ57151.1"/>
    </source>
</evidence>